<keyword evidence="5" id="KW-0560">Oxidoreductase</keyword>
<accession>A0A934IR00</accession>
<dbReference type="InterPro" id="IPR006091">
    <property type="entry name" value="Acyl-CoA_Oxase/DH_mid-dom"/>
</dbReference>
<dbReference type="InterPro" id="IPR013786">
    <property type="entry name" value="AcylCoA_DH/ox_N"/>
</dbReference>
<dbReference type="InterPro" id="IPR009100">
    <property type="entry name" value="AcylCoA_DH/oxidase_NM_dom_sf"/>
</dbReference>
<evidence type="ECO:0000256" key="5">
    <source>
        <dbReference type="RuleBase" id="RU362125"/>
    </source>
</evidence>
<dbReference type="Proteomes" id="UP000609531">
    <property type="component" value="Unassembled WGS sequence"/>
</dbReference>
<protein>
    <submittedName>
        <fullName evidence="9">Acyl-CoA dehydrogenase family protein</fullName>
    </submittedName>
</protein>
<dbReference type="Gene3D" id="1.10.540.10">
    <property type="entry name" value="Acyl-CoA dehydrogenase/oxidase, N-terminal domain"/>
    <property type="match status" value="1"/>
</dbReference>
<evidence type="ECO:0000313" key="10">
    <source>
        <dbReference type="Proteomes" id="UP000609531"/>
    </source>
</evidence>
<sequence length="388" mass="41742">MDFELTEDQRIFRDTVRRFAENELADGAAERAAADHFPREIAERFAEMGLLGITIPEADGGSGGGLIEAILAIQAVAEVCPRSGDVVQAGNFGPIRTFAEYATAEQKARFLPDLLAGRTLISLGMTEPDAGSAVTELKTSAREEGDEVVINGAKIFGTHSAEASVFLVYVRFGPGVGGIGSVLVERDAPGFTVGKPSAFMNGEEWAPLFFDECRIPKKNVLLGAGGFKKQISGFNVERLGNASRAVAVGRHAFEVARQHAATRKQFGRPLCEFQGLQWKFAEMAVKLESAQLLLMRAAVVAAEGLPDAHQTAMAKLACNEAGFFAANEALQVMGGLGFSEESTVQYCLRRTRGWMIAGGSIEILKNRIAEGIFERRFSQRPPKPEAAA</sequence>
<evidence type="ECO:0000313" key="9">
    <source>
        <dbReference type="EMBL" id="MBJ3776460.1"/>
    </source>
</evidence>
<comment type="similarity">
    <text evidence="2 5">Belongs to the acyl-CoA dehydrogenase family.</text>
</comment>
<feature type="domain" description="Acyl-CoA dehydrogenase/oxidase C-terminal" evidence="6">
    <location>
        <begin position="225"/>
        <end position="372"/>
    </location>
</feature>
<dbReference type="Pfam" id="PF00441">
    <property type="entry name" value="Acyl-CoA_dh_1"/>
    <property type="match status" value="1"/>
</dbReference>
<comment type="caution">
    <text evidence="9">The sequence shown here is derived from an EMBL/GenBank/DDBJ whole genome shotgun (WGS) entry which is preliminary data.</text>
</comment>
<dbReference type="PANTHER" id="PTHR43884">
    <property type="entry name" value="ACYL-COA DEHYDROGENASE"/>
    <property type="match status" value="1"/>
</dbReference>
<dbReference type="Gene3D" id="1.20.140.10">
    <property type="entry name" value="Butyryl-CoA Dehydrogenase, subunit A, domain 3"/>
    <property type="match status" value="1"/>
</dbReference>
<evidence type="ECO:0000259" key="8">
    <source>
        <dbReference type="Pfam" id="PF02771"/>
    </source>
</evidence>
<reference evidence="9" key="1">
    <citation type="submission" date="2020-12" db="EMBL/GenBank/DDBJ databases">
        <title>Bacterial taxonomy.</title>
        <authorList>
            <person name="Pan X."/>
        </authorList>
    </citation>
    <scope>NUCLEOTIDE SEQUENCE</scope>
    <source>
        <strain evidence="9">B2012</strain>
    </source>
</reference>
<dbReference type="InterPro" id="IPR009075">
    <property type="entry name" value="AcylCo_DH/oxidase_C"/>
</dbReference>
<dbReference type="RefSeq" id="WP_198882364.1">
    <property type="nucleotide sequence ID" value="NZ_JAEKJA010000009.1"/>
</dbReference>
<dbReference type="GO" id="GO:0033539">
    <property type="term" value="P:fatty acid beta-oxidation using acyl-CoA dehydrogenase"/>
    <property type="evidence" value="ECO:0007669"/>
    <property type="project" value="TreeGrafter"/>
</dbReference>
<proteinExistence type="inferred from homology"/>
<gene>
    <name evidence="9" type="ORF">JCR33_12210</name>
</gene>
<evidence type="ECO:0000259" key="6">
    <source>
        <dbReference type="Pfam" id="PF00441"/>
    </source>
</evidence>
<keyword evidence="10" id="KW-1185">Reference proteome</keyword>
<name>A0A934IR00_9HYPH</name>
<dbReference type="InterPro" id="IPR046373">
    <property type="entry name" value="Acyl-CoA_Oxase/DH_mid-dom_sf"/>
</dbReference>
<organism evidence="9 10">
    <name type="scientific">Acuticoccus mangrovi</name>
    <dbReference type="NCBI Taxonomy" id="2796142"/>
    <lineage>
        <taxon>Bacteria</taxon>
        <taxon>Pseudomonadati</taxon>
        <taxon>Pseudomonadota</taxon>
        <taxon>Alphaproteobacteria</taxon>
        <taxon>Hyphomicrobiales</taxon>
        <taxon>Amorphaceae</taxon>
        <taxon>Acuticoccus</taxon>
    </lineage>
</organism>
<dbReference type="Pfam" id="PF02771">
    <property type="entry name" value="Acyl-CoA_dh_N"/>
    <property type="match status" value="1"/>
</dbReference>
<feature type="domain" description="Acyl-CoA oxidase/dehydrogenase middle" evidence="7">
    <location>
        <begin position="123"/>
        <end position="213"/>
    </location>
</feature>
<dbReference type="SUPFAM" id="SSF56645">
    <property type="entry name" value="Acyl-CoA dehydrogenase NM domain-like"/>
    <property type="match status" value="1"/>
</dbReference>
<dbReference type="GO" id="GO:0046359">
    <property type="term" value="P:butyrate catabolic process"/>
    <property type="evidence" value="ECO:0007669"/>
    <property type="project" value="TreeGrafter"/>
</dbReference>
<dbReference type="InterPro" id="IPR037069">
    <property type="entry name" value="AcylCoA_DH/ox_N_sf"/>
</dbReference>
<dbReference type="GO" id="GO:0050660">
    <property type="term" value="F:flavin adenine dinucleotide binding"/>
    <property type="evidence" value="ECO:0007669"/>
    <property type="project" value="InterPro"/>
</dbReference>
<keyword evidence="4 5" id="KW-0274">FAD</keyword>
<dbReference type="Pfam" id="PF02770">
    <property type="entry name" value="Acyl-CoA_dh_M"/>
    <property type="match status" value="1"/>
</dbReference>
<dbReference type="AlphaFoldDB" id="A0A934IR00"/>
<dbReference type="SUPFAM" id="SSF47203">
    <property type="entry name" value="Acyl-CoA dehydrogenase C-terminal domain-like"/>
    <property type="match status" value="1"/>
</dbReference>
<dbReference type="Gene3D" id="2.40.110.10">
    <property type="entry name" value="Butyryl-CoA Dehydrogenase, subunit A, domain 2"/>
    <property type="match status" value="1"/>
</dbReference>
<keyword evidence="3 5" id="KW-0285">Flavoprotein</keyword>
<evidence type="ECO:0000256" key="2">
    <source>
        <dbReference type="ARBA" id="ARBA00009347"/>
    </source>
</evidence>
<evidence type="ECO:0000256" key="3">
    <source>
        <dbReference type="ARBA" id="ARBA00022630"/>
    </source>
</evidence>
<dbReference type="EMBL" id="JAEKJA010000009">
    <property type="protein sequence ID" value="MBJ3776460.1"/>
    <property type="molecule type" value="Genomic_DNA"/>
</dbReference>
<evidence type="ECO:0000259" key="7">
    <source>
        <dbReference type="Pfam" id="PF02770"/>
    </source>
</evidence>
<evidence type="ECO:0000256" key="1">
    <source>
        <dbReference type="ARBA" id="ARBA00001974"/>
    </source>
</evidence>
<evidence type="ECO:0000256" key="4">
    <source>
        <dbReference type="ARBA" id="ARBA00022827"/>
    </source>
</evidence>
<dbReference type="GO" id="GO:0003995">
    <property type="term" value="F:acyl-CoA dehydrogenase activity"/>
    <property type="evidence" value="ECO:0007669"/>
    <property type="project" value="TreeGrafter"/>
</dbReference>
<dbReference type="PANTHER" id="PTHR43884:SF12">
    <property type="entry name" value="ISOVALERYL-COA DEHYDROGENASE, MITOCHONDRIAL-RELATED"/>
    <property type="match status" value="1"/>
</dbReference>
<dbReference type="InterPro" id="IPR036250">
    <property type="entry name" value="AcylCo_DH-like_C"/>
</dbReference>
<feature type="domain" description="Acyl-CoA dehydrogenase/oxidase N-terminal" evidence="8">
    <location>
        <begin position="6"/>
        <end position="117"/>
    </location>
</feature>
<comment type="cofactor">
    <cofactor evidence="1 5">
        <name>FAD</name>
        <dbReference type="ChEBI" id="CHEBI:57692"/>
    </cofactor>
</comment>